<dbReference type="EMBL" id="CP039348">
    <property type="protein sequence ID" value="QCD90150.1"/>
    <property type="molecule type" value="Genomic_DNA"/>
</dbReference>
<accession>A0A4D6LNR2</accession>
<sequence length="118" mass="14003">MKGLRFWCARVGGDFVMKKTQRWFTVVRELQEVAAVVPTQAVTVWWWLQDCEEDADVAQNWFSHEGYVFRRLSDGGCIGMKERKRRENGSWCEKMWAVAQALPEFWWPCSGKLQRRLE</sequence>
<gene>
    <name evidence="1" type="ORF">DEO72_LG4g1104</name>
</gene>
<dbReference type="Proteomes" id="UP000501690">
    <property type="component" value="Linkage Group LG4"/>
</dbReference>
<reference evidence="1 2" key="1">
    <citation type="submission" date="2019-04" db="EMBL/GenBank/DDBJ databases">
        <title>An improved genome assembly and genetic linkage map for asparagus bean, Vigna unguiculata ssp. sesquipedialis.</title>
        <authorList>
            <person name="Xia Q."/>
            <person name="Zhang R."/>
            <person name="Dong Y."/>
        </authorList>
    </citation>
    <scope>NUCLEOTIDE SEQUENCE [LARGE SCALE GENOMIC DNA]</scope>
    <source>
        <tissue evidence="1">Leaf</tissue>
    </source>
</reference>
<evidence type="ECO:0000313" key="1">
    <source>
        <dbReference type="EMBL" id="QCD90150.1"/>
    </source>
</evidence>
<dbReference type="AlphaFoldDB" id="A0A4D6LNR2"/>
<organism evidence="1 2">
    <name type="scientific">Vigna unguiculata</name>
    <name type="common">Cowpea</name>
    <dbReference type="NCBI Taxonomy" id="3917"/>
    <lineage>
        <taxon>Eukaryota</taxon>
        <taxon>Viridiplantae</taxon>
        <taxon>Streptophyta</taxon>
        <taxon>Embryophyta</taxon>
        <taxon>Tracheophyta</taxon>
        <taxon>Spermatophyta</taxon>
        <taxon>Magnoliopsida</taxon>
        <taxon>eudicotyledons</taxon>
        <taxon>Gunneridae</taxon>
        <taxon>Pentapetalae</taxon>
        <taxon>rosids</taxon>
        <taxon>fabids</taxon>
        <taxon>Fabales</taxon>
        <taxon>Fabaceae</taxon>
        <taxon>Papilionoideae</taxon>
        <taxon>50 kb inversion clade</taxon>
        <taxon>NPAAA clade</taxon>
        <taxon>indigoferoid/millettioid clade</taxon>
        <taxon>Phaseoleae</taxon>
        <taxon>Vigna</taxon>
    </lineage>
</organism>
<proteinExistence type="predicted"/>
<name>A0A4D6LNR2_VIGUN</name>
<protein>
    <submittedName>
        <fullName evidence="1">Uncharacterized protein</fullName>
    </submittedName>
</protein>
<keyword evidence="2" id="KW-1185">Reference proteome</keyword>
<evidence type="ECO:0000313" key="2">
    <source>
        <dbReference type="Proteomes" id="UP000501690"/>
    </source>
</evidence>